<dbReference type="Proteomes" id="UP000440578">
    <property type="component" value="Unassembled WGS sequence"/>
</dbReference>
<evidence type="ECO:0000313" key="2">
    <source>
        <dbReference type="EMBL" id="KAF0299920.1"/>
    </source>
</evidence>
<proteinExistence type="predicted"/>
<feature type="compositionally biased region" description="Basic and acidic residues" evidence="1">
    <location>
        <begin position="40"/>
        <end position="53"/>
    </location>
</feature>
<reference evidence="2 3" key="1">
    <citation type="submission" date="2019-07" db="EMBL/GenBank/DDBJ databases">
        <title>Draft genome assembly of a fouling barnacle, Amphibalanus amphitrite (Darwin, 1854): The first reference genome for Thecostraca.</title>
        <authorList>
            <person name="Kim W."/>
        </authorList>
    </citation>
    <scope>NUCLEOTIDE SEQUENCE [LARGE SCALE GENOMIC DNA]</scope>
    <source>
        <strain evidence="2">SNU_AA5</strain>
        <tissue evidence="2">Soma without cirri and trophi</tissue>
    </source>
</reference>
<comment type="caution">
    <text evidence="2">The sequence shown here is derived from an EMBL/GenBank/DDBJ whole genome shotgun (WGS) entry which is preliminary data.</text>
</comment>
<feature type="compositionally biased region" description="Basic residues" evidence="1">
    <location>
        <begin position="65"/>
        <end position="78"/>
    </location>
</feature>
<protein>
    <submittedName>
        <fullName evidence="2">Uncharacterized protein</fullName>
    </submittedName>
</protein>
<name>A0A6A4W8C0_AMPAM</name>
<feature type="compositionally biased region" description="Polar residues" evidence="1">
    <location>
        <begin position="99"/>
        <end position="108"/>
    </location>
</feature>
<gene>
    <name evidence="2" type="ORF">FJT64_003387</name>
</gene>
<sequence>MVLRRSPALPSRDDHCRRKPPLLKRGAPTGSQVTRSKAYRWREPYLDPARETTADEEEDDGKIVYRQRRRKDGRRGRYNPRQANIQLTVAGTRARTTHQDGSQQSGTQETEEDLYSGPNQGYYDNGAPGYYW</sequence>
<evidence type="ECO:0000313" key="3">
    <source>
        <dbReference type="Proteomes" id="UP000440578"/>
    </source>
</evidence>
<keyword evidence="3" id="KW-1185">Reference proteome</keyword>
<organism evidence="2 3">
    <name type="scientific">Amphibalanus amphitrite</name>
    <name type="common">Striped barnacle</name>
    <name type="synonym">Balanus amphitrite</name>
    <dbReference type="NCBI Taxonomy" id="1232801"/>
    <lineage>
        <taxon>Eukaryota</taxon>
        <taxon>Metazoa</taxon>
        <taxon>Ecdysozoa</taxon>
        <taxon>Arthropoda</taxon>
        <taxon>Crustacea</taxon>
        <taxon>Multicrustacea</taxon>
        <taxon>Cirripedia</taxon>
        <taxon>Thoracica</taxon>
        <taxon>Thoracicalcarea</taxon>
        <taxon>Balanomorpha</taxon>
        <taxon>Balanoidea</taxon>
        <taxon>Balanidae</taxon>
        <taxon>Amphibalaninae</taxon>
        <taxon>Amphibalanus</taxon>
    </lineage>
</organism>
<dbReference type="EMBL" id="VIIS01001314">
    <property type="protein sequence ID" value="KAF0299920.1"/>
    <property type="molecule type" value="Genomic_DNA"/>
</dbReference>
<feature type="region of interest" description="Disordered" evidence="1">
    <location>
        <begin position="1"/>
        <end position="132"/>
    </location>
</feature>
<dbReference type="AlphaFoldDB" id="A0A6A4W8C0"/>
<evidence type="ECO:0000256" key="1">
    <source>
        <dbReference type="SAM" id="MobiDB-lite"/>
    </source>
</evidence>
<accession>A0A6A4W8C0</accession>